<dbReference type="OrthoDB" id="2104739at2759"/>
<name>A0A5N6ZGU7_9EURO</name>
<dbReference type="Pfam" id="PF13391">
    <property type="entry name" value="HNH_2"/>
    <property type="match status" value="1"/>
</dbReference>
<organism evidence="2 3">
    <name type="scientific">Aspergillus coremiiformis</name>
    <dbReference type="NCBI Taxonomy" id="138285"/>
    <lineage>
        <taxon>Eukaryota</taxon>
        <taxon>Fungi</taxon>
        <taxon>Dikarya</taxon>
        <taxon>Ascomycota</taxon>
        <taxon>Pezizomycotina</taxon>
        <taxon>Eurotiomycetes</taxon>
        <taxon>Eurotiomycetidae</taxon>
        <taxon>Eurotiales</taxon>
        <taxon>Aspergillaceae</taxon>
        <taxon>Aspergillus</taxon>
        <taxon>Aspergillus subgen. Circumdati</taxon>
    </lineage>
</organism>
<evidence type="ECO:0000313" key="2">
    <source>
        <dbReference type="EMBL" id="KAE8356841.1"/>
    </source>
</evidence>
<evidence type="ECO:0000259" key="1">
    <source>
        <dbReference type="Pfam" id="PF13391"/>
    </source>
</evidence>
<feature type="domain" description="HNH nuclease" evidence="1">
    <location>
        <begin position="208"/>
        <end position="284"/>
    </location>
</feature>
<dbReference type="InterPro" id="IPR003615">
    <property type="entry name" value="HNH_nuc"/>
</dbReference>
<protein>
    <recommendedName>
        <fullName evidence="1">HNH nuclease domain-containing protein</fullName>
    </recommendedName>
</protein>
<dbReference type="AlphaFoldDB" id="A0A5N6ZGU7"/>
<dbReference type="Proteomes" id="UP000327118">
    <property type="component" value="Unassembled WGS sequence"/>
</dbReference>
<proteinExistence type="predicted"/>
<accession>A0A5N6ZGU7</accession>
<reference evidence="3" key="1">
    <citation type="submission" date="2019-04" db="EMBL/GenBank/DDBJ databases">
        <title>Friends and foes A comparative genomics studyof 23 Aspergillus species from section Flavi.</title>
        <authorList>
            <consortium name="DOE Joint Genome Institute"/>
            <person name="Kjaerbolling I."/>
            <person name="Vesth T."/>
            <person name="Frisvad J.C."/>
            <person name="Nybo J.L."/>
            <person name="Theobald S."/>
            <person name="Kildgaard S."/>
            <person name="Isbrandt T."/>
            <person name="Kuo A."/>
            <person name="Sato A."/>
            <person name="Lyhne E.K."/>
            <person name="Kogle M.E."/>
            <person name="Wiebenga A."/>
            <person name="Kun R.S."/>
            <person name="Lubbers R.J."/>
            <person name="Makela M.R."/>
            <person name="Barry K."/>
            <person name="Chovatia M."/>
            <person name="Clum A."/>
            <person name="Daum C."/>
            <person name="Haridas S."/>
            <person name="He G."/>
            <person name="LaButti K."/>
            <person name="Lipzen A."/>
            <person name="Mondo S."/>
            <person name="Riley R."/>
            <person name="Salamov A."/>
            <person name="Simmons B.A."/>
            <person name="Magnuson J.K."/>
            <person name="Henrissat B."/>
            <person name="Mortensen U.H."/>
            <person name="Larsen T.O."/>
            <person name="Devries R.P."/>
            <person name="Grigoriev I.V."/>
            <person name="Machida M."/>
            <person name="Baker S.E."/>
            <person name="Andersen M.R."/>
        </authorList>
    </citation>
    <scope>NUCLEOTIDE SEQUENCE [LARGE SCALE GENOMIC DNA]</scope>
    <source>
        <strain evidence="3">CBS 553.77</strain>
    </source>
</reference>
<sequence length="317" mass="35973">MGILQGDIPPALPPVKPEDNGAAPRLFDSIISHFEPLQTTKNGFKPVTLIRLLKEEVSDTDGFLQLFFPFIEHYLDNDSNETDLARILPRLHSMAPWSTKDNHGIGACLIEFANFLMNNFFIPLKALAAKTNQPTPASLSHSQHSDAGIGTLQRISTLRRDCLVRDRHRCIITQKFDLLEGADREKKDGPDFKDDDGKLLRLEGDEMAVLEVAHIIPHSLMLLTNIDGEQKLAEPKQMAYKILKMFNPTIVPLIGGTDIDRPMNALTLDCGLHKFFGKFEIVFEHIGLPHTYKIDYIKQDRYYVRFKLGCRCEEMFV</sequence>
<gene>
    <name evidence="2" type="ORF">BDV28DRAFT_126299</name>
</gene>
<evidence type="ECO:0000313" key="3">
    <source>
        <dbReference type="Proteomes" id="UP000327118"/>
    </source>
</evidence>
<keyword evidence="3" id="KW-1185">Reference proteome</keyword>
<dbReference type="EMBL" id="ML739034">
    <property type="protein sequence ID" value="KAE8356841.1"/>
    <property type="molecule type" value="Genomic_DNA"/>
</dbReference>